<keyword evidence="3" id="KW-1185">Reference proteome</keyword>
<evidence type="ECO:0008006" key="4">
    <source>
        <dbReference type="Google" id="ProtNLM"/>
    </source>
</evidence>
<feature type="signal peptide" evidence="1">
    <location>
        <begin position="1"/>
        <end position="20"/>
    </location>
</feature>
<dbReference type="RefSeq" id="WP_100627076.1">
    <property type="nucleotide sequence ID" value="NZ_SMUW01000036.1"/>
</dbReference>
<protein>
    <recommendedName>
        <fullName evidence="4">Lipoprotein</fullName>
    </recommendedName>
</protein>
<feature type="chain" id="PRO_5020185122" description="Lipoprotein" evidence="1">
    <location>
        <begin position="21"/>
        <end position="132"/>
    </location>
</feature>
<gene>
    <name evidence="2" type="ORF">E1898_15875</name>
</gene>
<evidence type="ECO:0000256" key="1">
    <source>
        <dbReference type="SAM" id="SignalP"/>
    </source>
</evidence>
<accession>A0A4R5UV46</accession>
<proteinExistence type="predicted"/>
<reference evidence="2 3" key="1">
    <citation type="submission" date="2019-03" db="EMBL/GenBank/DDBJ databases">
        <title>Algoriphagus aquimaris sp. nov., isolated form marine sediment in Pohang, Korea.</title>
        <authorList>
            <person name="Kim J."/>
            <person name="Yoon S.-H."/>
            <person name="Lee S.-S."/>
        </authorList>
    </citation>
    <scope>NUCLEOTIDE SEQUENCE [LARGE SCALE GENOMIC DNA]</scope>
    <source>
        <strain evidence="2 3">F21</strain>
    </source>
</reference>
<dbReference type="AlphaFoldDB" id="A0A4R5UV46"/>
<keyword evidence="1" id="KW-0732">Signal</keyword>
<comment type="caution">
    <text evidence="2">The sequence shown here is derived from an EMBL/GenBank/DDBJ whole genome shotgun (WGS) entry which is preliminary data.</text>
</comment>
<organism evidence="2 3">
    <name type="scientific">Algoriphagus formosus</name>
    <dbReference type="NCBI Taxonomy" id="2007308"/>
    <lineage>
        <taxon>Bacteria</taxon>
        <taxon>Pseudomonadati</taxon>
        <taxon>Bacteroidota</taxon>
        <taxon>Cytophagia</taxon>
        <taxon>Cytophagales</taxon>
        <taxon>Cyclobacteriaceae</taxon>
        <taxon>Algoriphagus</taxon>
    </lineage>
</organism>
<dbReference type="EMBL" id="SMUW01000036">
    <property type="protein sequence ID" value="TDK42906.1"/>
    <property type="molecule type" value="Genomic_DNA"/>
</dbReference>
<name>A0A4R5UV46_9BACT</name>
<dbReference type="Proteomes" id="UP000295438">
    <property type="component" value="Unassembled WGS sequence"/>
</dbReference>
<evidence type="ECO:0000313" key="2">
    <source>
        <dbReference type="EMBL" id="TDK42906.1"/>
    </source>
</evidence>
<sequence>MNTRLLSPIVFALIFSLSLASCSQKLDTEGLNIENWKADRYGCKGLRMQDMQELERIKNNFLGASNQALIKTFGRPDRVELVDKSQSFFFYFLEPSPENCEGVESEKEPLKVLFRMNAISKVSEVTITDLNP</sequence>
<dbReference type="PROSITE" id="PS51257">
    <property type="entry name" value="PROKAR_LIPOPROTEIN"/>
    <property type="match status" value="1"/>
</dbReference>
<evidence type="ECO:0000313" key="3">
    <source>
        <dbReference type="Proteomes" id="UP000295438"/>
    </source>
</evidence>